<organism evidence="2 3">
    <name type="scientific">Ceratitis capitata</name>
    <name type="common">Mediterranean fruit fly</name>
    <name type="synonym">Tephritis capitata</name>
    <dbReference type="NCBI Taxonomy" id="7213"/>
    <lineage>
        <taxon>Eukaryota</taxon>
        <taxon>Metazoa</taxon>
        <taxon>Ecdysozoa</taxon>
        <taxon>Arthropoda</taxon>
        <taxon>Hexapoda</taxon>
        <taxon>Insecta</taxon>
        <taxon>Pterygota</taxon>
        <taxon>Neoptera</taxon>
        <taxon>Endopterygota</taxon>
        <taxon>Diptera</taxon>
        <taxon>Brachycera</taxon>
        <taxon>Muscomorpha</taxon>
        <taxon>Tephritoidea</taxon>
        <taxon>Tephritidae</taxon>
        <taxon>Ceratitis</taxon>
        <taxon>Ceratitis</taxon>
    </lineage>
</organism>
<dbReference type="Proteomes" id="UP000606786">
    <property type="component" value="Unassembled WGS sequence"/>
</dbReference>
<feature type="compositionally biased region" description="Basic and acidic residues" evidence="1">
    <location>
        <begin position="1"/>
        <end position="14"/>
    </location>
</feature>
<sequence length="104" mass="11762">MNGTGENEKTEHTKNKWQSVPIKSGKRGNNESPTLHQKKKQIVIHPNRFDILSDDDDDLQKTCTDNNIAVNEEEDRNIPKPPPLIIPGVYNISEMINTISSVIK</sequence>
<reference evidence="2" key="1">
    <citation type="submission" date="2020-11" db="EMBL/GenBank/DDBJ databases">
        <authorList>
            <person name="Whitehead M."/>
        </authorList>
    </citation>
    <scope>NUCLEOTIDE SEQUENCE</scope>
    <source>
        <strain evidence="2">EGII</strain>
    </source>
</reference>
<evidence type="ECO:0000313" key="2">
    <source>
        <dbReference type="EMBL" id="CAD7000526.1"/>
    </source>
</evidence>
<dbReference type="EMBL" id="CAJHJT010000012">
    <property type="protein sequence ID" value="CAD7000526.1"/>
    <property type="molecule type" value="Genomic_DNA"/>
</dbReference>
<protein>
    <submittedName>
        <fullName evidence="2">(Mediterranean fruit fly) hypothetical protein</fullName>
    </submittedName>
</protein>
<evidence type="ECO:0000256" key="1">
    <source>
        <dbReference type="SAM" id="MobiDB-lite"/>
    </source>
</evidence>
<keyword evidence="3" id="KW-1185">Reference proteome</keyword>
<accession>A0A811URV9</accession>
<dbReference type="AlphaFoldDB" id="A0A811URV9"/>
<evidence type="ECO:0000313" key="3">
    <source>
        <dbReference type="Proteomes" id="UP000606786"/>
    </source>
</evidence>
<comment type="caution">
    <text evidence="2">The sequence shown here is derived from an EMBL/GenBank/DDBJ whole genome shotgun (WGS) entry which is preliminary data.</text>
</comment>
<name>A0A811URV9_CERCA</name>
<feature type="region of interest" description="Disordered" evidence="1">
    <location>
        <begin position="1"/>
        <end position="41"/>
    </location>
</feature>
<proteinExistence type="predicted"/>
<gene>
    <name evidence="2" type="ORF">CCAP1982_LOCUS9004</name>
</gene>